<evidence type="ECO:0000256" key="2">
    <source>
        <dbReference type="ARBA" id="ARBA00022741"/>
    </source>
</evidence>
<evidence type="ECO:0000313" key="4">
    <source>
        <dbReference type="EMBL" id="CAE0237018.1"/>
    </source>
</evidence>
<dbReference type="PANTHER" id="PTHR11259">
    <property type="entry name" value="RAS-RELATED GTP BINDING RAG/GTR YEAST"/>
    <property type="match status" value="1"/>
</dbReference>
<dbReference type="InterPro" id="IPR006762">
    <property type="entry name" value="Gtr1_RagA"/>
</dbReference>
<sequence length="200" mass="23204">MYVQDEQKFDLVKDISRNMNLLLREIGSNISLLYNWTSIYDLTIFQTLSQVIQRMLPQVQFITQLMDTFVKQSQIQKAFLFDVKTKIHIATDENPVEMMDYEICSELIDVLIDVSSIYGSTDSGENLKFDDHSGTKIRLHQQESDSDMNLILRQVDKSLALVCLINENKIVQQHLLNHNIDVFKDGLKKIFAAYETSKFT</sequence>
<dbReference type="EMBL" id="HBIA01017816">
    <property type="protein sequence ID" value="CAE0237018.1"/>
    <property type="molecule type" value="Transcribed_RNA"/>
</dbReference>
<dbReference type="GO" id="GO:0010507">
    <property type="term" value="P:negative regulation of autophagy"/>
    <property type="evidence" value="ECO:0007669"/>
    <property type="project" value="TreeGrafter"/>
</dbReference>
<proteinExistence type="inferred from homology"/>
<keyword evidence="3" id="KW-0342">GTP-binding</keyword>
<evidence type="ECO:0000256" key="1">
    <source>
        <dbReference type="ARBA" id="ARBA00007756"/>
    </source>
</evidence>
<dbReference type="GO" id="GO:0003924">
    <property type="term" value="F:GTPase activity"/>
    <property type="evidence" value="ECO:0007669"/>
    <property type="project" value="TreeGrafter"/>
</dbReference>
<comment type="similarity">
    <text evidence="1">Belongs to the GTR/RAG GTP-binding protein family.</text>
</comment>
<dbReference type="GO" id="GO:0009267">
    <property type="term" value="P:cellular response to starvation"/>
    <property type="evidence" value="ECO:0007669"/>
    <property type="project" value="TreeGrafter"/>
</dbReference>
<dbReference type="GO" id="GO:0005634">
    <property type="term" value="C:nucleus"/>
    <property type="evidence" value="ECO:0007669"/>
    <property type="project" value="TreeGrafter"/>
</dbReference>
<dbReference type="GO" id="GO:1990131">
    <property type="term" value="C:Gtr1-Gtr2 GTPase complex"/>
    <property type="evidence" value="ECO:0007669"/>
    <property type="project" value="TreeGrafter"/>
</dbReference>
<dbReference type="InterPro" id="IPR027417">
    <property type="entry name" value="P-loop_NTPase"/>
</dbReference>
<evidence type="ECO:0000256" key="3">
    <source>
        <dbReference type="ARBA" id="ARBA00023134"/>
    </source>
</evidence>
<dbReference type="AlphaFoldDB" id="A0A7S3CTH0"/>
<dbReference type="GO" id="GO:1904263">
    <property type="term" value="P:positive regulation of TORC1 signaling"/>
    <property type="evidence" value="ECO:0007669"/>
    <property type="project" value="TreeGrafter"/>
</dbReference>
<dbReference type="Pfam" id="PF04670">
    <property type="entry name" value="Gtr1_RagA"/>
    <property type="match status" value="1"/>
</dbReference>
<dbReference type="Gene3D" id="3.30.450.190">
    <property type="match status" value="1"/>
</dbReference>
<protein>
    <submittedName>
        <fullName evidence="4">Uncharacterized protein</fullName>
    </submittedName>
</protein>
<reference evidence="4" key="1">
    <citation type="submission" date="2021-01" db="EMBL/GenBank/DDBJ databases">
        <authorList>
            <person name="Corre E."/>
            <person name="Pelletier E."/>
            <person name="Niang G."/>
            <person name="Scheremetjew M."/>
            <person name="Finn R."/>
            <person name="Kale V."/>
            <person name="Holt S."/>
            <person name="Cochrane G."/>
            <person name="Meng A."/>
            <person name="Brown T."/>
            <person name="Cohen L."/>
        </authorList>
    </citation>
    <scope>NUCLEOTIDE SEQUENCE</scope>
    <source>
        <strain evidence="4">Ras09</strain>
    </source>
</reference>
<dbReference type="GO" id="GO:0005764">
    <property type="term" value="C:lysosome"/>
    <property type="evidence" value="ECO:0007669"/>
    <property type="project" value="TreeGrafter"/>
</dbReference>
<accession>A0A7S3CTH0</accession>
<gene>
    <name evidence="4" type="ORF">SRAS04492_LOCUS8827</name>
</gene>
<organism evidence="4">
    <name type="scientific">Strombidium rassoulzadegani</name>
    <dbReference type="NCBI Taxonomy" id="1082188"/>
    <lineage>
        <taxon>Eukaryota</taxon>
        <taxon>Sar</taxon>
        <taxon>Alveolata</taxon>
        <taxon>Ciliophora</taxon>
        <taxon>Intramacronucleata</taxon>
        <taxon>Spirotrichea</taxon>
        <taxon>Oligotrichia</taxon>
        <taxon>Strombidiidae</taxon>
        <taxon>Strombidium</taxon>
    </lineage>
</organism>
<dbReference type="Gene3D" id="3.40.50.300">
    <property type="entry name" value="P-loop containing nucleotide triphosphate hydrolases"/>
    <property type="match status" value="1"/>
</dbReference>
<dbReference type="GO" id="GO:0005525">
    <property type="term" value="F:GTP binding"/>
    <property type="evidence" value="ECO:0007669"/>
    <property type="project" value="UniProtKB-KW"/>
</dbReference>
<name>A0A7S3CTH0_9SPIT</name>
<keyword evidence="2" id="KW-0547">Nucleotide-binding</keyword>
<dbReference type="PANTHER" id="PTHR11259:SF2">
    <property type="entry name" value="GH16429P"/>
    <property type="match status" value="1"/>
</dbReference>